<protein>
    <submittedName>
        <fullName evidence="1">Uncharacterized protein</fullName>
    </submittedName>
</protein>
<reference evidence="1 2" key="1">
    <citation type="submission" date="2017-04" db="EMBL/GenBank/DDBJ databases">
        <authorList>
            <person name="Afonso C.L."/>
            <person name="Miller P.J."/>
            <person name="Scott M.A."/>
            <person name="Spackman E."/>
            <person name="Goraichik I."/>
            <person name="Dimitrov K.M."/>
            <person name="Suarez D.L."/>
            <person name="Swayne D.E."/>
        </authorList>
    </citation>
    <scope>NUCLEOTIDE SEQUENCE [LARGE SCALE GENOMIC DNA]</scope>
    <source>
        <strain evidence="1 2">DSM 12555</strain>
    </source>
</reference>
<dbReference type="RefSeq" id="WP_084113934.1">
    <property type="nucleotide sequence ID" value="NZ_FWXH01000002.1"/>
</dbReference>
<organism evidence="1 2">
    <name type="scientific">Clostridium acidisoli DSM 12555</name>
    <dbReference type="NCBI Taxonomy" id="1121291"/>
    <lineage>
        <taxon>Bacteria</taxon>
        <taxon>Bacillati</taxon>
        <taxon>Bacillota</taxon>
        <taxon>Clostridia</taxon>
        <taxon>Eubacteriales</taxon>
        <taxon>Clostridiaceae</taxon>
        <taxon>Clostridium</taxon>
    </lineage>
</organism>
<evidence type="ECO:0000313" key="2">
    <source>
        <dbReference type="Proteomes" id="UP000192468"/>
    </source>
</evidence>
<dbReference type="AlphaFoldDB" id="A0A1W1X5L1"/>
<keyword evidence="2" id="KW-1185">Reference proteome</keyword>
<name>A0A1W1X5L1_9CLOT</name>
<gene>
    <name evidence="1" type="ORF">SAMN02745134_00772</name>
</gene>
<proteinExistence type="predicted"/>
<sequence>MATVTNTGNFSDDDLFTIDSASPSLTTNSLPLTVTPTLTPTAAFVSGIVKYTFAIFNADTTTSYTPVQFQDVFDSVHLTVLNTGAHAVTVTNGGAGYVIDTTTTPGTVTITGITIPQATGTAADSTTTVTVYCQVKA</sequence>
<dbReference type="Proteomes" id="UP000192468">
    <property type="component" value="Unassembled WGS sequence"/>
</dbReference>
<dbReference type="EMBL" id="FWXH01000002">
    <property type="protein sequence ID" value="SMC19206.1"/>
    <property type="molecule type" value="Genomic_DNA"/>
</dbReference>
<evidence type="ECO:0000313" key="1">
    <source>
        <dbReference type="EMBL" id="SMC19206.1"/>
    </source>
</evidence>
<accession>A0A1W1X5L1</accession>
<dbReference type="STRING" id="1121291.SAMN02745134_00772"/>